<evidence type="ECO:0000313" key="13">
    <source>
        <dbReference type="Proteomes" id="UP000887577"/>
    </source>
</evidence>
<feature type="binding site" evidence="11">
    <location>
        <begin position="276"/>
        <end position="282"/>
    </location>
    <ligand>
        <name>S-adenosyl-L-methionine</name>
        <dbReference type="ChEBI" id="CHEBI:59789"/>
    </ligand>
</feature>
<dbReference type="PANTHER" id="PTHR22808">
    <property type="entry name" value="NCL1 YEAST -RELATED NOL1/NOP2/FMU SUN DOMAIN-CONTAINING"/>
    <property type="match status" value="1"/>
</dbReference>
<dbReference type="PANTHER" id="PTHR22808:SF3">
    <property type="entry name" value="5-METHYLCYTOSINE RRNA METHYLTRANSFERASE NSUN4"/>
    <property type="match status" value="1"/>
</dbReference>
<organism evidence="13 14">
    <name type="scientific">Panagrolaimus superbus</name>
    <dbReference type="NCBI Taxonomy" id="310955"/>
    <lineage>
        <taxon>Eukaryota</taxon>
        <taxon>Metazoa</taxon>
        <taxon>Ecdysozoa</taxon>
        <taxon>Nematoda</taxon>
        <taxon>Chromadorea</taxon>
        <taxon>Rhabditida</taxon>
        <taxon>Tylenchina</taxon>
        <taxon>Panagrolaimomorpha</taxon>
        <taxon>Panagrolaimoidea</taxon>
        <taxon>Panagrolaimidae</taxon>
        <taxon>Panagrolaimus</taxon>
    </lineage>
</organism>
<dbReference type="SUPFAM" id="SSF53335">
    <property type="entry name" value="S-adenosyl-L-methionine-dependent methyltransferases"/>
    <property type="match status" value="1"/>
</dbReference>
<dbReference type="AlphaFoldDB" id="A0A914YS50"/>
<sequence>MLKPPPRYIIIQPFRQIHLSYLQSKNAIFKPKIARTKPIKTPSTLALDNFDFYYGPFFGDQWPSIRLGLLTPNKFVAVLNRFSSDVEINESILQSLGTKNIMDYLIAGKDLSDPRLEEKKSEVLKKPLRDIEGDVWTEEKVFGNEERPKEDVVGEGSENIDMRLEGGLYDFKQPSESYTMGKLNIPADKTPQKKSLDKIEVTGVERFHGNLLQKEDFLVYPRLLRLYCHPKSSLADFPAPIKDKKDISSWWLLDGGSIIPVLALDLQEGDNILDMCSAPGGKALLIAQTGLFDKLTCTDAKLSRIGQLRRGLSMYIPSDAPEASKIIIKRRDASIFDGWIDEGIYDKVLVDAPCTTDRLAVNQDDGNLFSPAMTQIRLNLPQLQVKLLVNALRSLKVGGTVVYSTCSLSPMQNDAVVENAAVIAEQEFGIKCLEKPLSQLRNHLEPSGLYRFAKNYQRGLLVVPNLLSNFGPMYVCKLQRIR</sequence>
<evidence type="ECO:0000259" key="12">
    <source>
        <dbReference type="PROSITE" id="PS51686"/>
    </source>
</evidence>
<dbReference type="InterPro" id="IPR049560">
    <property type="entry name" value="MeTrfase_RsmB-F_NOP2_cat"/>
</dbReference>
<dbReference type="GO" id="GO:0005762">
    <property type="term" value="C:mitochondrial large ribosomal subunit"/>
    <property type="evidence" value="ECO:0007669"/>
    <property type="project" value="TreeGrafter"/>
</dbReference>
<keyword evidence="8" id="KW-0496">Mitochondrion</keyword>
<proteinExistence type="inferred from homology"/>
<reference evidence="14" key="1">
    <citation type="submission" date="2022-11" db="UniProtKB">
        <authorList>
            <consortium name="WormBaseParasite"/>
        </authorList>
    </citation>
    <scope>IDENTIFICATION</scope>
</reference>
<dbReference type="InterPro" id="IPR023267">
    <property type="entry name" value="RCMT"/>
</dbReference>
<dbReference type="FunFam" id="3.40.50.150:FF:000055">
    <property type="entry name" value="5-methylcytosine rRNA methyltransferase NSUN4"/>
    <property type="match status" value="1"/>
</dbReference>
<comment type="similarity">
    <text evidence="11">Belongs to the class I-like SAM-binding methyltransferase superfamily. RsmB/NOP family.</text>
</comment>
<feature type="binding site" evidence="11">
    <location>
        <position position="299"/>
    </location>
    <ligand>
        <name>S-adenosyl-L-methionine</name>
        <dbReference type="ChEBI" id="CHEBI:59789"/>
    </ligand>
</feature>
<evidence type="ECO:0000256" key="1">
    <source>
        <dbReference type="ARBA" id="ARBA00004173"/>
    </source>
</evidence>
<name>A0A914YS50_9BILA</name>
<dbReference type="PROSITE" id="PS51686">
    <property type="entry name" value="SAM_MT_RSMB_NOP"/>
    <property type="match status" value="1"/>
</dbReference>
<evidence type="ECO:0000256" key="2">
    <source>
        <dbReference type="ARBA" id="ARBA00022552"/>
    </source>
</evidence>
<keyword evidence="7" id="KW-0809">Transit peptide</keyword>
<dbReference type="InterPro" id="IPR001678">
    <property type="entry name" value="MeTrfase_RsmB-F_NOP2_dom"/>
</dbReference>
<keyword evidence="4 11" id="KW-0808">Transferase</keyword>
<dbReference type="WBParaSite" id="PSU_v2.g30.t1">
    <property type="protein sequence ID" value="PSU_v2.g30.t1"/>
    <property type="gene ID" value="PSU_v2.g30"/>
</dbReference>
<dbReference type="PRINTS" id="PR02008">
    <property type="entry name" value="RCMTFAMILY"/>
</dbReference>
<feature type="binding site" evidence="11">
    <location>
        <position position="351"/>
    </location>
    <ligand>
        <name>S-adenosyl-L-methionine</name>
        <dbReference type="ChEBI" id="CHEBI:59789"/>
    </ligand>
</feature>
<keyword evidence="13" id="KW-1185">Reference proteome</keyword>
<dbReference type="GO" id="GO:0003723">
    <property type="term" value="F:RNA binding"/>
    <property type="evidence" value="ECO:0007669"/>
    <property type="project" value="UniProtKB-UniRule"/>
</dbReference>
<keyword evidence="3 11" id="KW-0489">Methyltransferase</keyword>
<feature type="active site" description="Nucleophile" evidence="11">
    <location>
        <position position="406"/>
    </location>
</feature>
<evidence type="ECO:0000256" key="5">
    <source>
        <dbReference type="ARBA" id="ARBA00022691"/>
    </source>
</evidence>
<keyword evidence="6 11" id="KW-0694">RNA-binding</keyword>
<evidence type="ECO:0000256" key="7">
    <source>
        <dbReference type="ARBA" id="ARBA00022946"/>
    </source>
</evidence>
<evidence type="ECO:0000313" key="14">
    <source>
        <dbReference type="WBParaSite" id="PSU_v2.g30.t1"/>
    </source>
</evidence>
<feature type="domain" description="SAM-dependent MTase RsmB/NOP-type" evidence="12">
    <location>
        <begin position="171"/>
        <end position="481"/>
    </location>
</feature>
<keyword evidence="2" id="KW-0698">rRNA processing</keyword>
<dbReference type="GO" id="GO:0031167">
    <property type="term" value="P:rRNA methylation"/>
    <property type="evidence" value="ECO:0007669"/>
    <property type="project" value="TreeGrafter"/>
</dbReference>
<dbReference type="Gene3D" id="3.40.50.150">
    <property type="entry name" value="Vaccinia Virus protein VP39"/>
    <property type="match status" value="1"/>
</dbReference>
<keyword evidence="5 11" id="KW-0949">S-adenosyl-L-methionine</keyword>
<comment type="catalytic activity">
    <reaction evidence="10">
        <text>a cytidine in rRNA + S-adenosyl-L-methionine = a 5-methylcytidine in rRNA + S-adenosyl-L-homocysteine + H(+)</text>
        <dbReference type="Rhea" id="RHEA:61484"/>
        <dbReference type="Rhea" id="RHEA-COMP:15836"/>
        <dbReference type="Rhea" id="RHEA-COMP:15837"/>
        <dbReference type="ChEBI" id="CHEBI:15378"/>
        <dbReference type="ChEBI" id="CHEBI:57856"/>
        <dbReference type="ChEBI" id="CHEBI:59789"/>
        <dbReference type="ChEBI" id="CHEBI:74483"/>
        <dbReference type="ChEBI" id="CHEBI:82748"/>
    </reaction>
</comment>
<evidence type="ECO:0000256" key="10">
    <source>
        <dbReference type="ARBA" id="ARBA00049302"/>
    </source>
</evidence>
<dbReference type="Proteomes" id="UP000887577">
    <property type="component" value="Unplaced"/>
</dbReference>
<dbReference type="GO" id="GO:0008173">
    <property type="term" value="F:RNA methyltransferase activity"/>
    <property type="evidence" value="ECO:0007669"/>
    <property type="project" value="InterPro"/>
</dbReference>
<evidence type="ECO:0000256" key="9">
    <source>
        <dbReference type="ARBA" id="ARBA00042050"/>
    </source>
</evidence>
<dbReference type="Gene3D" id="6.20.240.40">
    <property type="match status" value="1"/>
</dbReference>
<accession>A0A914YS50</accession>
<evidence type="ECO:0000256" key="6">
    <source>
        <dbReference type="ARBA" id="ARBA00022884"/>
    </source>
</evidence>
<feature type="binding site" evidence="11">
    <location>
        <position position="332"/>
    </location>
    <ligand>
        <name>S-adenosyl-L-methionine</name>
        <dbReference type="ChEBI" id="CHEBI:59789"/>
    </ligand>
</feature>
<dbReference type="InterPro" id="IPR029063">
    <property type="entry name" value="SAM-dependent_MTases_sf"/>
</dbReference>
<evidence type="ECO:0000256" key="3">
    <source>
        <dbReference type="ARBA" id="ARBA00022603"/>
    </source>
</evidence>
<dbReference type="Pfam" id="PF01189">
    <property type="entry name" value="Methyltr_RsmB-F"/>
    <property type="match status" value="1"/>
</dbReference>
<evidence type="ECO:0000256" key="11">
    <source>
        <dbReference type="PROSITE-ProRule" id="PRU01023"/>
    </source>
</evidence>
<evidence type="ECO:0000256" key="8">
    <source>
        <dbReference type="ARBA" id="ARBA00023128"/>
    </source>
</evidence>
<evidence type="ECO:0000256" key="4">
    <source>
        <dbReference type="ARBA" id="ARBA00022679"/>
    </source>
</evidence>
<protein>
    <recommendedName>
        <fullName evidence="9">NOL1/NOP2/Sun domain family member 4</fullName>
    </recommendedName>
</protein>
<comment type="subcellular location">
    <subcellularLocation>
        <location evidence="1">Mitochondrion</location>
    </subcellularLocation>
</comment>